<dbReference type="EMBL" id="CP036525">
    <property type="protein sequence ID" value="QDT06002.1"/>
    <property type="molecule type" value="Genomic_DNA"/>
</dbReference>
<comment type="function">
    <text evidence="4">Nucleoside triphosphate pyrophosphatase that hydrolyzes dTTP and UTP. May have a dual role in cell division arrest and in preventing the incorporation of modified nucleotides into cellular nucleic acids.</text>
</comment>
<evidence type="ECO:0000256" key="3">
    <source>
        <dbReference type="ARBA" id="ARBA00023080"/>
    </source>
</evidence>
<evidence type="ECO:0000313" key="6">
    <source>
        <dbReference type="Proteomes" id="UP000318538"/>
    </source>
</evidence>
<protein>
    <recommendedName>
        <fullName evidence="4">dTTP/UTP pyrophosphatase</fullName>
        <shortName evidence="4">dTTPase/UTPase</shortName>
        <ecNumber evidence="4">3.6.1.9</ecNumber>
    </recommendedName>
    <alternativeName>
        <fullName evidence="4">Nucleoside triphosphate pyrophosphatase</fullName>
    </alternativeName>
    <alternativeName>
        <fullName evidence="4">Nucleotide pyrophosphatase</fullName>
        <shortName evidence="4">Nucleotide PPase</shortName>
    </alternativeName>
</protein>
<dbReference type="AlphaFoldDB" id="A0A517NFT6"/>
<proteinExistence type="inferred from homology"/>
<evidence type="ECO:0000256" key="4">
    <source>
        <dbReference type="HAMAP-Rule" id="MF_00528"/>
    </source>
</evidence>
<dbReference type="InterPro" id="IPR029001">
    <property type="entry name" value="ITPase-like_fam"/>
</dbReference>
<dbReference type="HAMAP" id="MF_00528">
    <property type="entry name" value="Maf"/>
    <property type="match status" value="1"/>
</dbReference>
<dbReference type="GO" id="GO:0005737">
    <property type="term" value="C:cytoplasm"/>
    <property type="evidence" value="ECO:0007669"/>
    <property type="project" value="UniProtKB-SubCell"/>
</dbReference>
<dbReference type="CDD" id="cd00555">
    <property type="entry name" value="Maf"/>
    <property type="match status" value="1"/>
</dbReference>
<dbReference type="KEGG" id="rlc:K227x_44090"/>
<dbReference type="Gene3D" id="3.90.950.10">
    <property type="match status" value="1"/>
</dbReference>
<name>A0A517NFT6_9BACT</name>
<feature type="site" description="Important for substrate specificity" evidence="4">
    <location>
        <position position="180"/>
    </location>
</feature>
<dbReference type="GO" id="GO:0009117">
    <property type="term" value="P:nucleotide metabolic process"/>
    <property type="evidence" value="ECO:0007669"/>
    <property type="project" value="UniProtKB-KW"/>
</dbReference>
<comment type="cofactor">
    <cofactor evidence="1 4">
        <name>a divalent metal cation</name>
        <dbReference type="ChEBI" id="CHEBI:60240"/>
    </cofactor>
</comment>
<dbReference type="Proteomes" id="UP000318538">
    <property type="component" value="Chromosome"/>
</dbReference>
<evidence type="ECO:0000256" key="1">
    <source>
        <dbReference type="ARBA" id="ARBA00001968"/>
    </source>
</evidence>
<feature type="active site" description="Proton acceptor" evidence="4">
    <location>
        <position position="95"/>
    </location>
</feature>
<dbReference type="GO" id="GO:0036221">
    <property type="term" value="F:UTP diphosphatase activity"/>
    <property type="evidence" value="ECO:0007669"/>
    <property type="project" value="RHEA"/>
</dbReference>
<comment type="subcellular location">
    <subcellularLocation>
        <location evidence="4">Cytoplasm</location>
    </subcellularLocation>
</comment>
<dbReference type="PANTHER" id="PTHR43213:SF5">
    <property type="entry name" value="BIFUNCTIONAL DTTP_UTP PYROPHOSPHATASE_METHYLTRANSFERASE PROTEIN-RELATED"/>
    <property type="match status" value="1"/>
</dbReference>
<dbReference type="PIRSF" id="PIRSF006305">
    <property type="entry name" value="Maf"/>
    <property type="match status" value="1"/>
</dbReference>
<evidence type="ECO:0000313" key="5">
    <source>
        <dbReference type="EMBL" id="QDT06002.1"/>
    </source>
</evidence>
<accession>A0A517NFT6</accession>
<keyword evidence="2 4" id="KW-0378">Hydrolase</keyword>
<feature type="site" description="Important for substrate specificity" evidence="4">
    <location>
        <position position="32"/>
    </location>
</feature>
<dbReference type="GO" id="GO:0036218">
    <property type="term" value="F:dTTP diphosphatase activity"/>
    <property type="evidence" value="ECO:0007669"/>
    <property type="project" value="RHEA"/>
</dbReference>
<dbReference type="OrthoDB" id="9807767at2"/>
<dbReference type="RefSeq" id="WP_145172392.1">
    <property type="nucleotide sequence ID" value="NZ_CP036525.1"/>
</dbReference>
<comment type="catalytic activity">
    <reaction evidence="4">
        <text>dTTP + H2O = dTMP + diphosphate + H(+)</text>
        <dbReference type="Rhea" id="RHEA:28534"/>
        <dbReference type="ChEBI" id="CHEBI:15377"/>
        <dbReference type="ChEBI" id="CHEBI:15378"/>
        <dbReference type="ChEBI" id="CHEBI:33019"/>
        <dbReference type="ChEBI" id="CHEBI:37568"/>
        <dbReference type="ChEBI" id="CHEBI:63528"/>
        <dbReference type="EC" id="3.6.1.9"/>
    </reaction>
</comment>
<evidence type="ECO:0000256" key="2">
    <source>
        <dbReference type="ARBA" id="ARBA00022801"/>
    </source>
</evidence>
<keyword evidence="4" id="KW-0963">Cytoplasm</keyword>
<gene>
    <name evidence="5" type="primary">yhdE</name>
    <name evidence="5" type="ORF">K227x_44090</name>
</gene>
<keyword evidence="3 4" id="KW-0546">Nucleotide metabolism</keyword>
<organism evidence="5 6">
    <name type="scientific">Rubripirellula lacrimiformis</name>
    <dbReference type="NCBI Taxonomy" id="1930273"/>
    <lineage>
        <taxon>Bacteria</taxon>
        <taxon>Pseudomonadati</taxon>
        <taxon>Planctomycetota</taxon>
        <taxon>Planctomycetia</taxon>
        <taxon>Pirellulales</taxon>
        <taxon>Pirellulaceae</taxon>
        <taxon>Rubripirellula</taxon>
    </lineage>
</organism>
<reference evidence="5 6" key="1">
    <citation type="submission" date="2019-02" db="EMBL/GenBank/DDBJ databases">
        <title>Deep-cultivation of Planctomycetes and their phenomic and genomic characterization uncovers novel biology.</title>
        <authorList>
            <person name="Wiegand S."/>
            <person name="Jogler M."/>
            <person name="Boedeker C."/>
            <person name="Pinto D."/>
            <person name="Vollmers J."/>
            <person name="Rivas-Marin E."/>
            <person name="Kohn T."/>
            <person name="Peeters S.H."/>
            <person name="Heuer A."/>
            <person name="Rast P."/>
            <person name="Oberbeckmann S."/>
            <person name="Bunk B."/>
            <person name="Jeske O."/>
            <person name="Meyerdierks A."/>
            <person name="Storesund J.E."/>
            <person name="Kallscheuer N."/>
            <person name="Luecker S."/>
            <person name="Lage O.M."/>
            <person name="Pohl T."/>
            <person name="Merkel B.J."/>
            <person name="Hornburger P."/>
            <person name="Mueller R.-W."/>
            <person name="Bruemmer F."/>
            <person name="Labrenz M."/>
            <person name="Spormann A.M."/>
            <person name="Op den Camp H."/>
            <person name="Overmann J."/>
            <person name="Amann R."/>
            <person name="Jetten M.S.M."/>
            <person name="Mascher T."/>
            <person name="Medema M.H."/>
            <person name="Devos D.P."/>
            <person name="Kaster A.-K."/>
            <person name="Ovreas L."/>
            <person name="Rohde M."/>
            <person name="Galperin M.Y."/>
            <person name="Jogler C."/>
        </authorList>
    </citation>
    <scope>NUCLEOTIDE SEQUENCE [LARGE SCALE GENOMIC DNA]</scope>
    <source>
        <strain evidence="5 6">K22_7</strain>
    </source>
</reference>
<sequence>MTDSNDLPLMQNLPCARLPTDEPIVLGSGSPRRAQLMTAAGYPFTVQVASDEAECGMCSRETAPEMVARYAYRKAAEIATRMTADKDTGLIIAADTVASCVGQILGKPRDQEHAESTLRLLSGRRHDVYTGVCVWSVKHGKCVVDVVRTELMMKPISEPMLADYLDTMLWEGKAGAFGYQDGNDWLSIIGDGSESNVVGLPMERLAELLENFDSLAETVITGSTEPLGQSRRNC</sequence>
<keyword evidence="6" id="KW-1185">Reference proteome</keyword>
<comment type="caution">
    <text evidence="4">Lacks conserved residue(s) required for the propagation of feature annotation.</text>
</comment>
<dbReference type="EC" id="3.6.1.9" evidence="4"/>
<dbReference type="SUPFAM" id="SSF52972">
    <property type="entry name" value="ITPase-like"/>
    <property type="match status" value="1"/>
</dbReference>
<comment type="catalytic activity">
    <reaction evidence="4">
        <text>UTP + H2O = UMP + diphosphate + H(+)</text>
        <dbReference type="Rhea" id="RHEA:29395"/>
        <dbReference type="ChEBI" id="CHEBI:15377"/>
        <dbReference type="ChEBI" id="CHEBI:15378"/>
        <dbReference type="ChEBI" id="CHEBI:33019"/>
        <dbReference type="ChEBI" id="CHEBI:46398"/>
        <dbReference type="ChEBI" id="CHEBI:57865"/>
        <dbReference type="EC" id="3.6.1.9"/>
    </reaction>
</comment>
<feature type="site" description="Important for substrate specificity" evidence="4">
    <location>
        <position position="96"/>
    </location>
</feature>
<dbReference type="PANTHER" id="PTHR43213">
    <property type="entry name" value="BIFUNCTIONAL DTTP/UTP PYROPHOSPHATASE/METHYLTRANSFERASE PROTEIN-RELATED"/>
    <property type="match status" value="1"/>
</dbReference>
<dbReference type="Pfam" id="PF02545">
    <property type="entry name" value="Maf"/>
    <property type="match status" value="1"/>
</dbReference>
<dbReference type="InterPro" id="IPR003697">
    <property type="entry name" value="Maf-like"/>
</dbReference>
<comment type="similarity">
    <text evidence="4">Belongs to the Maf family. YhdE subfamily.</text>
</comment>